<dbReference type="InterPro" id="IPR000990">
    <property type="entry name" value="Innexin"/>
</dbReference>
<dbReference type="AlphaFoldDB" id="A0AAV4EK64"/>
<accession>A0AAV4EK64</accession>
<dbReference type="Proteomes" id="UP000762676">
    <property type="component" value="Unassembled WGS sequence"/>
</dbReference>
<keyword evidence="11" id="KW-1185">Reference proteome</keyword>
<feature type="transmembrane region" description="Helical" evidence="9">
    <location>
        <begin position="332"/>
        <end position="356"/>
    </location>
</feature>
<keyword evidence="6 9" id="KW-0406">Ion transport</keyword>
<keyword evidence="8 9" id="KW-0407">Ion channel</keyword>
<keyword evidence="2 9" id="KW-0813">Transport</keyword>
<proteinExistence type="inferred from homology"/>
<dbReference type="EMBL" id="BMAT01007266">
    <property type="protein sequence ID" value="GFR61199.1"/>
    <property type="molecule type" value="Genomic_DNA"/>
</dbReference>
<keyword evidence="3" id="KW-1003">Cell membrane</keyword>
<evidence type="ECO:0000256" key="8">
    <source>
        <dbReference type="ARBA" id="ARBA00023303"/>
    </source>
</evidence>
<feature type="transmembrane region" description="Helical" evidence="9">
    <location>
        <begin position="232"/>
        <end position="253"/>
    </location>
</feature>
<feature type="transmembrane region" description="Helical" evidence="9">
    <location>
        <begin position="20"/>
        <end position="42"/>
    </location>
</feature>
<organism evidence="10 11">
    <name type="scientific">Elysia marginata</name>
    <dbReference type="NCBI Taxonomy" id="1093978"/>
    <lineage>
        <taxon>Eukaryota</taxon>
        <taxon>Metazoa</taxon>
        <taxon>Spiralia</taxon>
        <taxon>Lophotrochozoa</taxon>
        <taxon>Mollusca</taxon>
        <taxon>Gastropoda</taxon>
        <taxon>Heterobranchia</taxon>
        <taxon>Euthyneura</taxon>
        <taxon>Panpulmonata</taxon>
        <taxon>Sacoglossa</taxon>
        <taxon>Placobranchoidea</taxon>
        <taxon>Plakobranchidae</taxon>
        <taxon>Elysia</taxon>
    </lineage>
</organism>
<evidence type="ECO:0000256" key="1">
    <source>
        <dbReference type="ARBA" id="ARBA00004651"/>
    </source>
</evidence>
<evidence type="ECO:0000313" key="11">
    <source>
        <dbReference type="Proteomes" id="UP000762676"/>
    </source>
</evidence>
<evidence type="ECO:0000313" key="10">
    <source>
        <dbReference type="EMBL" id="GFR61199.1"/>
    </source>
</evidence>
<evidence type="ECO:0000256" key="7">
    <source>
        <dbReference type="ARBA" id="ARBA00023136"/>
    </source>
</evidence>
<evidence type="ECO:0000256" key="9">
    <source>
        <dbReference type="RuleBase" id="RU010713"/>
    </source>
</evidence>
<dbReference type="PANTHER" id="PTHR11893">
    <property type="entry name" value="INNEXIN"/>
    <property type="match status" value="1"/>
</dbReference>
<dbReference type="PANTHER" id="PTHR11893:SF36">
    <property type="entry name" value="INNEXIN-5"/>
    <property type="match status" value="1"/>
</dbReference>
<comment type="caution">
    <text evidence="10">The sequence shown here is derived from an EMBL/GenBank/DDBJ whole genome shotgun (WGS) entry which is preliminary data.</text>
</comment>
<evidence type="ECO:0000256" key="2">
    <source>
        <dbReference type="ARBA" id="ARBA00022448"/>
    </source>
</evidence>
<reference evidence="10 11" key="1">
    <citation type="journal article" date="2021" name="Elife">
        <title>Chloroplast acquisition without the gene transfer in kleptoplastic sea slugs, Plakobranchus ocellatus.</title>
        <authorList>
            <person name="Maeda T."/>
            <person name="Takahashi S."/>
            <person name="Yoshida T."/>
            <person name="Shimamura S."/>
            <person name="Takaki Y."/>
            <person name="Nagai Y."/>
            <person name="Toyoda A."/>
            <person name="Suzuki Y."/>
            <person name="Arimoto A."/>
            <person name="Ishii H."/>
            <person name="Satoh N."/>
            <person name="Nishiyama T."/>
            <person name="Hasebe M."/>
            <person name="Maruyama T."/>
            <person name="Minagawa J."/>
            <person name="Obokata J."/>
            <person name="Shigenobu S."/>
        </authorList>
    </citation>
    <scope>NUCLEOTIDE SEQUENCE [LARGE SCALE GENOMIC DNA]</scope>
</reference>
<protein>
    <recommendedName>
        <fullName evidence="9">Innexin</fullName>
    </recommendedName>
</protein>
<evidence type="ECO:0000256" key="6">
    <source>
        <dbReference type="ARBA" id="ARBA00023065"/>
    </source>
</evidence>
<dbReference type="PROSITE" id="PS51013">
    <property type="entry name" value="PANNEXIN"/>
    <property type="match status" value="1"/>
</dbReference>
<evidence type="ECO:0000256" key="5">
    <source>
        <dbReference type="ARBA" id="ARBA00022989"/>
    </source>
</evidence>
<keyword evidence="7 9" id="KW-0472">Membrane</keyword>
<evidence type="ECO:0000256" key="3">
    <source>
        <dbReference type="ARBA" id="ARBA00022475"/>
    </source>
</evidence>
<dbReference type="GO" id="GO:0005921">
    <property type="term" value="C:gap junction"/>
    <property type="evidence" value="ECO:0007669"/>
    <property type="project" value="UniProtKB-UniRule"/>
</dbReference>
<comment type="similarity">
    <text evidence="9">Belongs to the pannexin family.</text>
</comment>
<keyword evidence="4 9" id="KW-0812">Transmembrane</keyword>
<sequence>MSCSFRRSLAEDKIDHCHHTWSVLFLVCLAILTWLLPLCYNIHSHNLSKSKPQEEFSGCRPMPKFRAKCWCPAQFTASMVAYTQAACGGAYNLALQGIDPGSQGGEAKLFAGVYEPPKFPVDHSKTDFLSLEGQLKVPFVDNIKTQVKLDNARHFIYVKTPFVLFLLAVCLKIPHVVWTLLSSLVGGINIDQTLTSAKAGSRLDHESRRQLYRDLAVAAAENVRVCSWRASLLYLLLKVLMCVTVIAEVFIVYDALFSQAQSLDEDLSRCTDSSQYSGKLLFCDMPVRTLHQVHSFTFQCIFHAEQEEMPSSSKDHVVFSPSRGLIQLYETIFLIVQTYLIVLTVVSVSSFLVWLIKLVSPCWKTAVSDLDLPLDACLLLQKAYENAGPEVVRGLSLSGALGKSGGNESIALN</sequence>
<evidence type="ECO:0000256" key="4">
    <source>
        <dbReference type="ARBA" id="ARBA00022692"/>
    </source>
</evidence>
<name>A0AAV4EK64_9GAST</name>
<gene>
    <name evidence="9" type="primary">inx</name>
    <name evidence="10" type="ORF">ElyMa_003550400</name>
</gene>
<comment type="subcellular location">
    <subcellularLocation>
        <location evidence="1 9">Cell membrane</location>
        <topology evidence="1 9">Multi-pass membrane protein</topology>
    </subcellularLocation>
</comment>
<keyword evidence="5 9" id="KW-1133">Transmembrane helix</keyword>
<comment type="caution">
    <text evidence="9">Lacks conserved residue(s) required for the propagation of feature annotation.</text>
</comment>
<dbReference type="GO" id="GO:0005886">
    <property type="term" value="C:plasma membrane"/>
    <property type="evidence" value="ECO:0007669"/>
    <property type="project" value="UniProtKB-SubCell"/>
</dbReference>
<dbReference type="GO" id="GO:0034220">
    <property type="term" value="P:monoatomic ion transmembrane transport"/>
    <property type="evidence" value="ECO:0007669"/>
    <property type="project" value="UniProtKB-KW"/>
</dbReference>
<comment type="function">
    <text evidence="9">Structural component of the gap junctions.</text>
</comment>
<dbReference type="Pfam" id="PF00876">
    <property type="entry name" value="Innexin"/>
    <property type="match status" value="1"/>
</dbReference>